<gene>
    <name evidence="3" type="primary">LOC117231895</name>
</gene>
<dbReference type="InterPro" id="IPR029602">
    <property type="entry name" value="IFT74"/>
</dbReference>
<organism evidence="2 3">
    <name type="scientific">Bombus vosnesenskii</name>
    <dbReference type="NCBI Taxonomy" id="207650"/>
    <lineage>
        <taxon>Eukaryota</taxon>
        <taxon>Metazoa</taxon>
        <taxon>Ecdysozoa</taxon>
        <taxon>Arthropoda</taxon>
        <taxon>Hexapoda</taxon>
        <taxon>Insecta</taxon>
        <taxon>Pterygota</taxon>
        <taxon>Neoptera</taxon>
        <taxon>Endopterygota</taxon>
        <taxon>Hymenoptera</taxon>
        <taxon>Apocrita</taxon>
        <taxon>Aculeata</taxon>
        <taxon>Apoidea</taxon>
        <taxon>Anthophila</taxon>
        <taxon>Apidae</taxon>
        <taxon>Bombus</taxon>
        <taxon>Pyrobombus</taxon>
    </lineage>
</organism>
<feature type="coiled-coil region" evidence="1">
    <location>
        <begin position="206"/>
        <end position="432"/>
    </location>
</feature>
<dbReference type="KEGG" id="bvk:117231895"/>
<dbReference type="PANTHER" id="PTHR31432">
    <property type="entry name" value="INTRAFLAGELLAR TRANSPORT PROTEIN 74 HOMOLOG"/>
    <property type="match status" value="1"/>
</dbReference>
<evidence type="ECO:0000313" key="2">
    <source>
        <dbReference type="Proteomes" id="UP000504631"/>
    </source>
</evidence>
<dbReference type="GeneID" id="117231895"/>
<dbReference type="GO" id="GO:0005929">
    <property type="term" value="C:cilium"/>
    <property type="evidence" value="ECO:0007669"/>
    <property type="project" value="TreeGrafter"/>
</dbReference>
<dbReference type="AlphaFoldDB" id="A0A6J3K328"/>
<keyword evidence="2" id="KW-1185">Reference proteome</keyword>
<keyword evidence="1" id="KW-0175">Coiled coil</keyword>
<accession>A0A6J3K328</accession>
<proteinExistence type="predicted"/>
<sequence length="622" mass="72871">MQRPQTSIPLQSKYDRFYRGVKNESGEFYVTSGTTRPGTPGQNVLARPPSSLALLNHVPTPTSRLSTISSTSSGAFNSAFPLPGQMNINVTERPITQHGVAGLRPGTARGLSMTRQIQDKRYYIGLMQLKIRELSQEIAVIFKDIEDQTKERATYIHYDKRAKDLAMELTTLQGQLADYNIIVDKMTSDVGKEIIEQETEELATKNEQNLLKIEDMFEERKELEQKLTKIEKQLEDEKKRTERLIESMDFNMKEKYDELSKEKAKLQEKTNALQQELDELYKEQAYLEEEITLSPLKQEAVKLHLKIIEMEEKRDKLKEEEKHRISPEEERGKLLQKIKQDNLDIAAAEAQLTEKKKQVQETEQKLEQLETDMEDTQTEKQAKFKELRKREEVIEQFMSSFEQNKDDETRKMDRLENTIVEYLENISNMLNVDIDFIGNDEIAILNNLPPFNDYDYSKSDQSFEKLTKENLKLQQIYSEMEMLEQKIQAEFVDLNERMGNKDNKSIISEDLESLKAKLTLKQGQLIAECEQLKHQQLECEEEIKTIQFEYDEIKQRLESNDIYTQISVLENTMDKLLEEHKKIQDFIVKEEKRGNYDPIRKDTFNSINIYNSMLKENLKTIY</sequence>
<evidence type="ECO:0000313" key="3">
    <source>
        <dbReference type="RefSeq" id="XP_033346669.1"/>
    </source>
</evidence>
<name>A0A6J3K328_9HYME</name>
<dbReference type="GO" id="GO:0048487">
    <property type="term" value="F:beta-tubulin binding"/>
    <property type="evidence" value="ECO:0007669"/>
    <property type="project" value="InterPro"/>
</dbReference>
<dbReference type="GO" id="GO:0035735">
    <property type="term" value="P:intraciliary transport involved in cilium assembly"/>
    <property type="evidence" value="ECO:0007669"/>
    <property type="project" value="TreeGrafter"/>
</dbReference>
<dbReference type="Proteomes" id="UP000504631">
    <property type="component" value="Unplaced"/>
</dbReference>
<dbReference type="GO" id="GO:0030992">
    <property type="term" value="C:intraciliary transport particle B"/>
    <property type="evidence" value="ECO:0007669"/>
    <property type="project" value="InterPro"/>
</dbReference>
<dbReference type="PANTHER" id="PTHR31432:SF0">
    <property type="entry name" value="INTRAFLAGELLAR TRANSPORT PROTEIN 74 HOMOLOG"/>
    <property type="match status" value="1"/>
</dbReference>
<reference evidence="3" key="1">
    <citation type="submission" date="2025-08" db="UniProtKB">
        <authorList>
            <consortium name="RefSeq"/>
        </authorList>
    </citation>
    <scope>IDENTIFICATION</scope>
    <source>
        <tissue evidence="3">Muscle</tissue>
    </source>
</reference>
<dbReference type="RefSeq" id="XP_033346669.1">
    <property type="nucleotide sequence ID" value="XM_033490778.1"/>
</dbReference>
<evidence type="ECO:0000256" key="1">
    <source>
        <dbReference type="SAM" id="Coils"/>
    </source>
</evidence>
<protein>
    <submittedName>
        <fullName evidence="3">Intraflagellar transport protein 74 homolog isoform X1</fullName>
    </submittedName>
</protein>